<proteinExistence type="predicted"/>
<name>A0A2V2N0R1_9EURY</name>
<dbReference type="Gene3D" id="3.40.50.150">
    <property type="entry name" value="Vaccinia Virus protein VP39"/>
    <property type="match status" value="1"/>
</dbReference>
<dbReference type="GO" id="GO:0008757">
    <property type="term" value="F:S-adenosylmethionine-dependent methyltransferase activity"/>
    <property type="evidence" value="ECO:0007669"/>
    <property type="project" value="InterPro"/>
</dbReference>
<accession>A0A2V2N0R1</accession>
<gene>
    <name evidence="2" type="ORF">DK846_10175</name>
</gene>
<reference evidence="2 3" key="1">
    <citation type="submission" date="2018-05" db="EMBL/GenBank/DDBJ databases">
        <title>Draft genome of Methanospirillum lacunae Ki8-1.</title>
        <authorList>
            <person name="Dueholm M.S."/>
            <person name="Nielsen P.H."/>
            <person name="Bakmann L.F."/>
            <person name="Otzen D.E."/>
        </authorList>
    </citation>
    <scope>NUCLEOTIDE SEQUENCE [LARGE SCALE GENOMIC DNA]</scope>
    <source>
        <strain evidence="2 3">Ki8-1</strain>
    </source>
</reference>
<evidence type="ECO:0000313" key="2">
    <source>
        <dbReference type="EMBL" id="PWR71226.1"/>
    </source>
</evidence>
<comment type="caution">
    <text evidence="2">The sequence shown here is derived from an EMBL/GenBank/DDBJ whole genome shotgun (WGS) entry which is preliminary data.</text>
</comment>
<dbReference type="InterPro" id="IPR029063">
    <property type="entry name" value="SAM-dependent_MTases_sf"/>
</dbReference>
<dbReference type="RefSeq" id="WP_109968844.1">
    <property type="nucleotide sequence ID" value="NZ_CP176093.1"/>
</dbReference>
<evidence type="ECO:0000259" key="1">
    <source>
        <dbReference type="Pfam" id="PF08241"/>
    </source>
</evidence>
<sequence length="319" mass="36463">MIDDSTITEFMEKVKKLVEERKNRDEINTKCNIPKRKKKLNCSNYNIKNTDFNLVSSPNILSKIACKVRKFINTEVRNYVDPSLDNQSKVNFELCKSIVELEGRVCFLENITDMINVRENLGSDKKNAPISDGLIENNFNLCISTQSSLIRIIENTIDLNNSQHHIAEYGLSDGFISIYLSKNYDSEIYGIDDSIEYITKCYCTNENLCGSVKYLLADNNTLNLIKSGYFDIIFSIGVLNNLSRIESYNLLNTLLRISKKVLFLVSLEGDPCSSFSERRLNSIEDWNEVLNDLICCKEYLSYDDDNTHIIGIISNIGII</sequence>
<dbReference type="InterPro" id="IPR013216">
    <property type="entry name" value="Methyltransf_11"/>
</dbReference>
<dbReference type="EMBL" id="QGMY01000008">
    <property type="protein sequence ID" value="PWR71226.1"/>
    <property type="molecule type" value="Genomic_DNA"/>
</dbReference>
<dbReference type="GeneID" id="97547154"/>
<dbReference type="AlphaFoldDB" id="A0A2V2N0R1"/>
<evidence type="ECO:0000313" key="3">
    <source>
        <dbReference type="Proteomes" id="UP000245657"/>
    </source>
</evidence>
<keyword evidence="3" id="KW-1185">Reference proteome</keyword>
<dbReference type="SUPFAM" id="SSF53335">
    <property type="entry name" value="S-adenosyl-L-methionine-dependent methyltransferases"/>
    <property type="match status" value="1"/>
</dbReference>
<organism evidence="2 3">
    <name type="scientific">Methanospirillum lacunae</name>
    <dbReference type="NCBI Taxonomy" id="668570"/>
    <lineage>
        <taxon>Archaea</taxon>
        <taxon>Methanobacteriati</taxon>
        <taxon>Methanobacteriota</taxon>
        <taxon>Stenosarchaea group</taxon>
        <taxon>Methanomicrobia</taxon>
        <taxon>Methanomicrobiales</taxon>
        <taxon>Methanospirillaceae</taxon>
        <taxon>Methanospirillum</taxon>
    </lineage>
</organism>
<dbReference type="Proteomes" id="UP000245657">
    <property type="component" value="Unassembled WGS sequence"/>
</dbReference>
<protein>
    <recommendedName>
        <fullName evidence="1">Methyltransferase type 11 domain-containing protein</fullName>
    </recommendedName>
</protein>
<dbReference type="Pfam" id="PF08241">
    <property type="entry name" value="Methyltransf_11"/>
    <property type="match status" value="1"/>
</dbReference>
<feature type="domain" description="Methyltransferase type 11" evidence="1">
    <location>
        <begin position="169"/>
        <end position="246"/>
    </location>
</feature>